<evidence type="ECO:0000313" key="2">
    <source>
        <dbReference type="Proteomes" id="UP000186657"/>
    </source>
</evidence>
<comment type="caution">
    <text evidence="1">The sequence shown here is derived from an EMBL/GenBank/DDBJ whole genome shotgun (WGS) entry which is preliminary data.</text>
</comment>
<gene>
    <name evidence="1" type="ORF">BJP37_08225</name>
</gene>
<protein>
    <submittedName>
        <fullName evidence="1">Transcriptional regulator</fullName>
    </submittedName>
</protein>
<reference evidence="1 2" key="1">
    <citation type="submission" date="2016-10" db="EMBL/GenBank/DDBJ databases">
        <title>Comparative genomics uncovers the prolific and rare metabolic potential of the cyanobacterial genus Moorea.</title>
        <authorList>
            <person name="Leao T."/>
            <person name="Castelao G."/>
            <person name="Korobeynikov A."/>
            <person name="Monroe E.A."/>
            <person name="Podell S."/>
            <person name="Glukhov E."/>
            <person name="Allen E."/>
            <person name="Gerwick W.H."/>
            <person name="Gerwick L."/>
        </authorList>
    </citation>
    <scope>NUCLEOTIDE SEQUENCE [LARGE SCALE GENOMIC DNA]</scope>
    <source>
        <strain evidence="1 2">PNG5-198</strain>
    </source>
</reference>
<evidence type="ECO:0000313" key="1">
    <source>
        <dbReference type="EMBL" id="OLT59027.1"/>
    </source>
</evidence>
<dbReference type="EMBL" id="MKZS01000001">
    <property type="protein sequence ID" value="OLT59027.1"/>
    <property type="molecule type" value="Genomic_DNA"/>
</dbReference>
<dbReference type="Proteomes" id="UP000186657">
    <property type="component" value="Unassembled WGS sequence"/>
</dbReference>
<dbReference type="RefSeq" id="WP_075898008.1">
    <property type="nucleotide sequence ID" value="NZ_MKZS01000001.1"/>
</dbReference>
<organism evidence="1 2">
    <name type="scientific">Moorena bouillonii PNG</name>
    <dbReference type="NCBI Taxonomy" id="568701"/>
    <lineage>
        <taxon>Bacteria</taxon>
        <taxon>Bacillati</taxon>
        <taxon>Cyanobacteriota</taxon>
        <taxon>Cyanophyceae</taxon>
        <taxon>Coleofasciculales</taxon>
        <taxon>Coleofasciculaceae</taxon>
        <taxon>Moorena</taxon>
    </lineage>
</organism>
<proteinExistence type="predicted"/>
<keyword evidence="2" id="KW-1185">Reference proteome</keyword>
<dbReference type="AlphaFoldDB" id="A0A1U7MZ93"/>
<accession>A0A1U7MZ93</accession>
<sequence>MTTGLTNPSPYYLKLITEFAPRPITNNAELIATQQRINDLLDQKPLNQDDQDYLRVLGMLVYDYEEKTEQLPELTDAELLQTLMEDYNLTIQDLLGIFEQEQAILDILNGKRKLNSQEALKVRRLSPSPLG</sequence>
<name>A0A1U7MZ93_9CYAN</name>